<evidence type="ECO:0000313" key="1">
    <source>
        <dbReference type="EMBL" id="KAI8573070.1"/>
    </source>
</evidence>
<comment type="caution">
    <text evidence="1">The sequence shown here is derived from an EMBL/GenBank/DDBJ whole genome shotgun (WGS) entry which is preliminary data.</text>
</comment>
<keyword evidence="2" id="KW-1185">Reference proteome</keyword>
<organism evidence="1 2">
    <name type="scientific">Rhododendron molle</name>
    <name type="common">Chinese azalea</name>
    <name type="synonym">Azalea mollis</name>
    <dbReference type="NCBI Taxonomy" id="49168"/>
    <lineage>
        <taxon>Eukaryota</taxon>
        <taxon>Viridiplantae</taxon>
        <taxon>Streptophyta</taxon>
        <taxon>Embryophyta</taxon>
        <taxon>Tracheophyta</taxon>
        <taxon>Spermatophyta</taxon>
        <taxon>Magnoliopsida</taxon>
        <taxon>eudicotyledons</taxon>
        <taxon>Gunneridae</taxon>
        <taxon>Pentapetalae</taxon>
        <taxon>asterids</taxon>
        <taxon>Ericales</taxon>
        <taxon>Ericaceae</taxon>
        <taxon>Ericoideae</taxon>
        <taxon>Rhodoreae</taxon>
        <taxon>Rhododendron</taxon>
    </lineage>
</organism>
<accession>A0ACC0Q5Q4</accession>
<dbReference type="Proteomes" id="UP001062846">
    <property type="component" value="Chromosome 1"/>
</dbReference>
<reference evidence="1" key="1">
    <citation type="submission" date="2022-02" db="EMBL/GenBank/DDBJ databases">
        <title>Plant Genome Project.</title>
        <authorList>
            <person name="Zhang R.-G."/>
        </authorList>
    </citation>
    <scope>NUCLEOTIDE SEQUENCE</scope>
    <source>
        <strain evidence="1">AT1</strain>
    </source>
</reference>
<proteinExistence type="predicted"/>
<gene>
    <name evidence="1" type="ORF">RHMOL_Rhmol01G0250000</name>
</gene>
<evidence type="ECO:0000313" key="2">
    <source>
        <dbReference type="Proteomes" id="UP001062846"/>
    </source>
</evidence>
<dbReference type="EMBL" id="CM046388">
    <property type="protein sequence ID" value="KAI8573070.1"/>
    <property type="molecule type" value="Genomic_DNA"/>
</dbReference>
<name>A0ACC0Q5Q4_RHOML</name>
<protein>
    <submittedName>
        <fullName evidence="1">Uncharacterized protein</fullName>
    </submittedName>
</protein>
<sequence length="230" mass="26122">MAQDIWNPVQLVARKLEVCPGSEFRVACEEAFKYDDNVQVKFGDRPVQLNEMDDDMLTRVIQDMSKQFPTLMETLVHERDQVGSHREFKHFHEREINRVAYEQAAQLCPDLCCFRYIGIVSIYGLSIEGPFGLLGFSRLKLHRCMKALGRLKRDEEEEEKQDKGYAPGGAPGTVDGTGLGPWHAEVETVAGGEPVNCNDQKQGRNHEEALQELGCRRHYCAVDYVAEECT</sequence>